<sequence length="207" mass="22413">MDPSKPHEPSVDQNRSIPRSRPGSDEVLEGEIIGKDEPLGRPGAVPPRPPEAVKSGLGFRKTLLLVIAVVAMGLCLGGSITAYVLYDKATQPDRSSPTVTLQQYLNARFNTRDEARASIFTCSSPNLSAVDRAIGDIKTLESRFNISITASFSDMAVAAVGEDSSVHVKINLAIPEDGDRKSVQVQEWKFIVTYGGNWRVCSAERLS</sequence>
<keyword evidence="2" id="KW-0812">Transmembrane</keyword>
<feature type="region of interest" description="Disordered" evidence="1">
    <location>
        <begin position="1"/>
        <end position="51"/>
    </location>
</feature>
<gene>
    <name evidence="3" type="ORF">Daura_02730</name>
</gene>
<dbReference type="EMBL" id="CP073767">
    <property type="protein sequence ID" value="UWZ55210.1"/>
    <property type="molecule type" value="Genomic_DNA"/>
</dbReference>
<dbReference type="KEGG" id="daur:Daura_02730"/>
<reference evidence="3" key="1">
    <citation type="submission" date="2021-04" db="EMBL/GenBank/DDBJ databases">
        <title>Dactylosporangium aurantiacum NRRL B-8018 full assembly.</title>
        <authorList>
            <person name="Hartkoorn R.C."/>
            <person name="Beaudoing E."/>
            <person name="Hot D."/>
        </authorList>
    </citation>
    <scope>NUCLEOTIDE SEQUENCE</scope>
    <source>
        <strain evidence="3">NRRL B-8018</strain>
    </source>
</reference>
<dbReference type="AlphaFoldDB" id="A0A9Q9MHU3"/>
<organism evidence="3 4">
    <name type="scientific">Dactylosporangium aurantiacum</name>
    <dbReference type="NCBI Taxonomy" id="35754"/>
    <lineage>
        <taxon>Bacteria</taxon>
        <taxon>Bacillati</taxon>
        <taxon>Actinomycetota</taxon>
        <taxon>Actinomycetes</taxon>
        <taxon>Micromonosporales</taxon>
        <taxon>Micromonosporaceae</taxon>
        <taxon>Dactylosporangium</taxon>
    </lineage>
</organism>
<evidence type="ECO:0000256" key="1">
    <source>
        <dbReference type="SAM" id="MobiDB-lite"/>
    </source>
</evidence>
<dbReference type="OrthoDB" id="5195835at2"/>
<accession>A0A9Q9MHU3</accession>
<feature type="transmembrane region" description="Helical" evidence="2">
    <location>
        <begin position="63"/>
        <end position="86"/>
    </location>
</feature>
<name>A0A9Q9MHU3_9ACTN</name>
<evidence type="ECO:0000313" key="3">
    <source>
        <dbReference type="EMBL" id="UWZ55210.1"/>
    </source>
</evidence>
<protein>
    <submittedName>
        <fullName evidence="3">Uncharacterized protein</fullName>
    </submittedName>
</protein>
<proteinExistence type="predicted"/>
<keyword evidence="4" id="KW-1185">Reference proteome</keyword>
<evidence type="ECO:0000313" key="4">
    <source>
        <dbReference type="Proteomes" id="UP001058003"/>
    </source>
</evidence>
<dbReference type="RefSeq" id="WP_156090028.1">
    <property type="nucleotide sequence ID" value="NZ_CP073767.1"/>
</dbReference>
<keyword evidence="2" id="KW-0472">Membrane</keyword>
<evidence type="ECO:0000256" key="2">
    <source>
        <dbReference type="SAM" id="Phobius"/>
    </source>
</evidence>
<keyword evidence="2" id="KW-1133">Transmembrane helix</keyword>
<feature type="compositionally biased region" description="Basic and acidic residues" evidence="1">
    <location>
        <begin position="1"/>
        <end position="10"/>
    </location>
</feature>
<dbReference type="Proteomes" id="UP001058003">
    <property type="component" value="Chromosome"/>
</dbReference>